<proteinExistence type="predicted"/>
<sequence length="61" mass="7118">MAEKHPFVEIFERLERTFIEHEGKHKITVDGITIESPVKKGIKKILHISGSMEFDVRTKKK</sequence>
<dbReference type="AlphaFoldDB" id="A0A832V4F0"/>
<accession>A0A832V4F0</accession>
<dbReference type="Proteomes" id="UP000646946">
    <property type="component" value="Unassembled WGS sequence"/>
</dbReference>
<name>A0A832V4F0_9ARCH</name>
<protein>
    <submittedName>
        <fullName evidence="1">Uncharacterized protein</fullName>
    </submittedName>
</protein>
<organism evidence="1 2">
    <name type="scientific">Candidatus Naiadarchaeum limnaeum</name>
    <dbReference type="NCBI Taxonomy" id="2756139"/>
    <lineage>
        <taxon>Archaea</taxon>
        <taxon>Candidatus Undinarchaeota</taxon>
        <taxon>Candidatus Undinarchaeia</taxon>
        <taxon>Candidatus Naiadarchaeales</taxon>
        <taxon>Candidatus Naiadarchaeaceae</taxon>
        <taxon>Candidatus Naiadarchaeum</taxon>
    </lineage>
</organism>
<evidence type="ECO:0000313" key="1">
    <source>
        <dbReference type="EMBL" id="HIJ99939.1"/>
    </source>
</evidence>
<dbReference type="EMBL" id="DVAB01000003">
    <property type="protein sequence ID" value="HIJ99939.1"/>
    <property type="molecule type" value="Genomic_DNA"/>
</dbReference>
<keyword evidence="2" id="KW-1185">Reference proteome</keyword>
<gene>
    <name evidence="1" type="ORF">H1016_00175</name>
</gene>
<comment type="caution">
    <text evidence="1">The sequence shown here is derived from an EMBL/GenBank/DDBJ whole genome shotgun (WGS) entry which is preliminary data.</text>
</comment>
<evidence type="ECO:0000313" key="2">
    <source>
        <dbReference type="Proteomes" id="UP000646946"/>
    </source>
</evidence>
<reference evidence="1 2" key="1">
    <citation type="journal article" name="Nat. Commun.">
        <title>Undinarchaeota illuminate DPANN phylogeny and the impact of gene transfer on archaeal evolution.</title>
        <authorList>
            <person name="Dombrowski N."/>
            <person name="Williams T.A."/>
            <person name="Sun J."/>
            <person name="Woodcroft B.J."/>
            <person name="Lee J.H."/>
            <person name="Minh B.Q."/>
            <person name="Rinke C."/>
            <person name="Spang A."/>
        </authorList>
    </citation>
    <scope>NUCLEOTIDE SEQUENCE [LARGE SCALE GENOMIC DNA]</scope>
    <source>
        <strain evidence="1">MAG_bin1129</strain>
    </source>
</reference>